<organism evidence="1 2">
    <name type="scientific">Monosiga brevicollis</name>
    <name type="common">Choanoflagellate</name>
    <dbReference type="NCBI Taxonomy" id="81824"/>
    <lineage>
        <taxon>Eukaryota</taxon>
        <taxon>Choanoflagellata</taxon>
        <taxon>Craspedida</taxon>
        <taxon>Salpingoecidae</taxon>
        <taxon>Monosiga</taxon>
    </lineage>
</organism>
<dbReference type="AlphaFoldDB" id="A9UZB9"/>
<proteinExistence type="predicted"/>
<dbReference type="RefSeq" id="XP_001745916.1">
    <property type="nucleotide sequence ID" value="XM_001745864.1"/>
</dbReference>
<evidence type="ECO:0000313" key="1">
    <source>
        <dbReference type="EMBL" id="EDQ89340.1"/>
    </source>
</evidence>
<dbReference type="Proteomes" id="UP000001357">
    <property type="component" value="Unassembled WGS sequence"/>
</dbReference>
<dbReference type="InParanoid" id="A9UZB9"/>
<evidence type="ECO:0000313" key="2">
    <source>
        <dbReference type="Proteomes" id="UP000001357"/>
    </source>
</evidence>
<sequence>MTFIDCVEKCFDSHLTLPLRKCFDSYPSLSLSLSLSCQLDLTSTLGFEPNHNACSLAWQLYDLRMKHRKATVEFQQLNQAEGVVILRKRTRSLERRLLESLVAVQNMKQLLDAGQASAQLEKTAMLMKNRLDECKNVMQGVFDAGAALGEYAAVLHTVSEIETAFNSLQLTKPLLALKALGDDDDDDL</sequence>
<reference evidence="1 2" key="1">
    <citation type="journal article" date="2008" name="Nature">
        <title>The genome of the choanoflagellate Monosiga brevicollis and the origin of metazoans.</title>
        <authorList>
            <consortium name="JGI Sequencing"/>
            <person name="King N."/>
            <person name="Westbrook M.J."/>
            <person name="Young S.L."/>
            <person name="Kuo A."/>
            <person name="Abedin M."/>
            <person name="Chapman J."/>
            <person name="Fairclough S."/>
            <person name="Hellsten U."/>
            <person name="Isogai Y."/>
            <person name="Letunic I."/>
            <person name="Marr M."/>
            <person name="Pincus D."/>
            <person name="Putnam N."/>
            <person name="Rokas A."/>
            <person name="Wright K.J."/>
            <person name="Zuzow R."/>
            <person name="Dirks W."/>
            <person name="Good M."/>
            <person name="Goodstein D."/>
            <person name="Lemons D."/>
            <person name="Li W."/>
            <person name="Lyons J.B."/>
            <person name="Morris A."/>
            <person name="Nichols S."/>
            <person name="Richter D.J."/>
            <person name="Salamov A."/>
            <person name="Bork P."/>
            <person name="Lim W.A."/>
            <person name="Manning G."/>
            <person name="Miller W.T."/>
            <person name="McGinnis W."/>
            <person name="Shapiro H."/>
            <person name="Tjian R."/>
            <person name="Grigoriev I.V."/>
            <person name="Rokhsar D."/>
        </authorList>
    </citation>
    <scope>NUCLEOTIDE SEQUENCE [LARGE SCALE GENOMIC DNA]</scope>
    <source>
        <strain evidence="2">MX1 / ATCC 50154</strain>
    </source>
</reference>
<name>A9UZB9_MONBE</name>
<dbReference type="GeneID" id="5891048"/>
<accession>A9UZB9</accession>
<dbReference type="KEGG" id="mbr:MONBRDRAFT_32405"/>
<protein>
    <submittedName>
        <fullName evidence="1">Uncharacterized protein</fullName>
    </submittedName>
</protein>
<keyword evidence="2" id="KW-1185">Reference proteome</keyword>
<gene>
    <name evidence="1" type="ORF">MONBRDRAFT_32405</name>
</gene>
<dbReference type="EMBL" id="CH991551">
    <property type="protein sequence ID" value="EDQ89340.1"/>
    <property type="molecule type" value="Genomic_DNA"/>
</dbReference>